<evidence type="ECO:0000313" key="4">
    <source>
        <dbReference type="EMBL" id="KAJ6792436.1"/>
    </source>
</evidence>
<feature type="region of interest" description="Disordered" evidence="3">
    <location>
        <begin position="77"/>
        <end position="131"/>
    </location>
</feature>
<dbReference type="InterPro" id="IPR051504">
    <property type="entry name" value="Plant_metabolite_acyltrans"/>
</dbReference>
<organism evidence="4 5">
    <name type="scientific">Iris pallida</name>
    <name type="common">Sweet iris</name>
    <dbReference type="NCBI Taxonomy" id="29817"/>
    <lineage>
        <taxon>Eukaryota</taxon>
        <taxon>Viridiplantae</taxon>
        <taxon>Streptophyta</taxon>
        <taxon>Embryophyta</taxon>
        <taxon>Tracheophyta</taxon>
        <taxon>Spermatophyta</taxon>
        <taxon>Magnoliopsida</taxon>
        <taxon>Liliopsida</taxon>
        <taxon>Asparagales</taxon>
        <taxon>Iridaceae</taxon>
        <taxon>Iridoideae</taxon>
        <taxon>Irideae</taxon>
        <taxon>Iris</taxon>
    </lineage>
</organism>
<feature type="compositionally biased region" description="Low complexity" evidence="3">
    <location>
        <begin position="77"/>
        <end position="96"/>
    </location>
</feature>
<protein>
    <submittedName>
        <fullName evidence="4">Coumaroyl-CoA:anthocyanidin 3-O-glucoside-6''-O-coumaroyltransferase 2</fullName>
    </submittedName>
</protein>
<evidence type="ECO:0000256" key="2">
    <source>
        <dbReference type="ARBA" id="ARBA00023315"/>
    </source>
</evidence>
<evidence type="ECO:0000256" key="3">
    <source>
        <dbReference type="SAM" id="MobiDB-lite"/>
    </source>
</evidence>
<keyword evidence="5" id="KW-1185">Reference proteome</keyword>
<reference evidence="4" key="1">
    <citation type="journal article" date="2023" name="GigaByte">
        <title>Genome assembly of the bearded iris, Iris pallida Lam.</title>
        <authorList>
            <person name="Bruccoleri R.E."/>
            <person name="Oakeley E.J."/>
            <person name="Faust A.M.E."/>
            <person name="Altorfer M."/>
            <person name="Dessus-Babus S."/>
            <person name="Burckhardt D."/>
            <person name="Oertli M."/>
            <person name="Naumann U."/>
            <person name="Petersen F."/>
            <person name="Wong J."/>
        </authorList>
    </citation>
    <scope>NUCLEOTIDE SEQUENCE</scope>
    <source>
        <strain evidence="4">GSM-AAB239-AS_SAM_17_03QT</strain>
    </source>
</reference>
<name>A0AAX6DL09_IRIPA</name>
<keyword evidence="2" id="KW-0012">Acyltransferase</keyword>
<feature type="region of interest" description="Disordered" evidence="3">
    <location>
        <begin position="1"/>
        <end position="40"/>
    </location>
</feature>
<dbReference type="AlphaFoldDB" id="A0AAX6DL09"/>
<evidence type="ECO:0000313" key="5">
    <source>
        <dbReference type="Proteomes" id="UP001140949"/>
    </source>
</evidence>
<gene>
    <name evidence="4" type="ORF">M6B38_239510</name>
</gene>
<keyword evidence="1" id="KW-0808">Transferase</keyword>
<dbReference type="EMBL" id="JANAVB010043618">
    <property type="protein sequence ID" value="KAJ6792436.1"/>
    <property type="molecule type" value="Genomic_DNA"/>
</dbReference>
<dbReference type="GO" id="GO:0016747">
    <property type="term" value="F:acyltransferase activity, transferring groups other than amino-acyl groups"/>
    <property type="evidence" value="ECO:0007669"/>
    <property type="project" value="UniProtKB-ARBA"/>
</dbReference>
<reference evidence="4" key="2">
    <citation type="submission" date="2023-04" db="EMBL/GenBank/DDBJ databases">
        <authorList>
            <person name="Bruccoleri R.E."/>
            <person name="Oakeley E.J."/>
            <person name="Faust A.-M."/>
            <person name="Dessus-Babus S."/>
            <person name="Altorfer M."/>
            <person name="Burckhardt D."/>
            <person name="Oertli M."/>
            <person name="Naumann U."/>
            <person name="Petersen F."/>
            <person name="Wong J."/>
        </authorList>
    </citation>
    <scope>NUCLEOTIDE SEQUENCE</scope>
    <source>
        <strain evidence="4">GSM-AAB239-AS_SAM_17_03QT</strain>
        <tissue evidence="4">Leaf</tissue>
    </source>
</reference>
<accession>A0AAX6DL09</accession>
<dbReference type="Proteomes" id="UP001140949">
    <property type="component" value="Unassembled WGS sequence"/>
</dbReference>
<dbReference type="Gene3D" id="3.30.559.10">
    <property type="entry name" value="Chloramphenicol acetyltransferase-like domain"/>
    <property type="match status" value="1"/>
</dbReference>
<proteinExistence type="predicted"/>
<dbReference type="InterPro" id="IPR023213">
    <property type="entry name" value="CAT-like_dom_sf"/>
</dbReference>
<comment type="caution">
    <text evidence="4">The sequence shown here is derived from an EMBL/GenBank/DDBJ whole genome shotgun (WGS) entry which is preliminary data.</text>
</comment>
<sequence length="131" mass="14588">MESIDLSTRQATMASSSSHDSTKVLEQSRVSPSPASITQHPASLPLTFFDILWLYTSPVERLFLYPFHQNTVVFTNPTCPTSSPRSPSPSTTSTLSQANFDDRQIGRSVRATLRRGRLGVAHRSRDRSRLP</sequence>
<evidence type="ECO:0000256" key="1">
    <source>
        <dbReference type="ARBA" id="ARBA00022679"/>
    </source>
</evidence>
<dbReference type="PANTHER" id="PTHR31625">
    <property type="match status" value="1"/>
</dbReference>
<feature type="compositionally biased region" description="Basic residues" evidence="3">
    <location>
        <begin position="112"/>
        <end position="131"/>
    </location>
</feature>